<dbReference type="KEGG" id="sle:sle2_143"/>
<keyword evidence="1" id="KW-0614">Plasmid</keyword>
<gene>
    <name evidence="1" type="primary">sle2_143</name>
</gene>
<evidence type="ECO:0000313" key="1">
    <source>
        <dbReference type="EMBL" id="CQR59444.1"/>
    </source>
</evidence>
<dbReference type="AlphaFoldDB" id="A0A0F7VKP1"/>
<proteinExistence type="predicted"/>
<protein>
    <submittedName>
        <fullName evidence="1">Uncharacterized protein</fullName>
    </submittedName>
</protein>
<evidence type="ECO:0000313" key="2">
    <source>
        <dbReference type="Proteomes" id="UP000035016"/>
    </source>
</evidence>
<reference evidence="2" key="1">
    <citation type="submission" date="2015-02" db="EMBL/GenBank/DDBJ databases">
        <authorList>
            <person name="Gomez-Escribano P.J."/>
        </authorList>
    </citation>
    <scope>NUCLEOTIDE SEQUENCE [LARGE SCALE GENOMIC DNA]</scope>
    <source>
        <strain evidence="2">C34 (DSM 42122 / NRRL B-24963)</strain>
        <plasmid evidence="2">pSLE2</plasmid>
    </source>
</reference>
<dbReference type="Proteomes" id="UP000035016">
    <property type="component" value="Plasmid pSLE2"/>
</dbReference>
<name>A0A0F7VKP1_STRLW</name>
<accession>A0A0F7VKP1</accession>
<geneLocation type="plasmid" evidence="1 2">
    <name>pSLE2</name>
</geneLocation>
<sequence>MSCTLSTATRRRPGRRCCRWSGPLDVAQQPGIRLCSLCGAAAELDSVLKGFEHGFGEP</sequence>
<dbReference type="EMBL" id="LN831789">
    <property type="protein sequence ID" value="CQR59444.1"/>
    <property type="molecule type" value="Genomic_DNA"/>
</dbReference>
<organism evidence="1 2">
    <name type="scientific">Streptomyces leeuwenhoekii</name>
    <dbReference type="NCBI Taxonomy" id="1437453"/>
    <lineage>
        <taxon>Bacteria</taxon>
        <taxon>Bacillati</taxon>
        <taxon>Actinomycetota</taxon>
        <taxon>Actinomycetes</taxon>
        <taxon>Kitasatosporales</taxon>
        <taxon>Streptomycetaceae</taxon>
        <taxon>Streptomyces</taxon>
    </lineage>
</organism>